<sequence>MVRIPSNVLRMPVANNMTGGQALQLCTNTVGCAYQSFDGLQCRGFKVQEVASVPPQRPGYSWDSHAKSPLSSLDNFRDSLEYPRMPACKRAPKTNELVGGDLAPQSYAGVKIRDSIREKISQWESKKEAAFTSPAMTMKGPEAAGEVDCKTSEEPKGQGKRVAIWEQQDSGKENAGRLGDSRPRSHEAAGGSREQMSGKRNHGKAVDALQEKSVLTHIKKLEQDLREGPGDPHPNRAESYFCPPHKEELEQAGREEQKPIIGSLNGTRSKSSLWGHKENQEGKAKELAINPVPKPQRTFQYPVPKGGCRPALCKEKAQRNLPPLPSAAPPSPRVNLRPHQGGTGKASHRKSKEFEDVLWCSPRDGRVEWYAQAKLSLTHTQSEENIYEDILDLPSKEHQYEDIQLDAGCLGNGSFRSLSPPSPAPYNPSPVSSRRGLVRQNTDGWSHRLQDLHGPSPTSTPSSPDDTPRLSGNPYNRRQRKISKLVIKINSIFEARRGKNRMKRISPSTESSSGRDENSESETDTDNKQKADSQRLMSVQAVLRQMGRGRLLDRDALDLNERKLFEYFLVVALQKAKSRTTYVPVVIQQFPLKLERSFKFMRETEDQVKVIPQFCFPDTKDWIPVESFPSETFSFVLTGEDGSRRFGYCRRLLPSGRGRRLPEVYCMVSQLGCFDLFSKILDEVEKRRALSPALVLPLMRGILEAPFPAPGRTIPVKSFLPGSGTEVMELHRPADSRLEHVDFECLFSCLSVRLLLQVFASLLLERRVIFTATRLSTLSQCCHAAVALLYPFTWQHTHIPVLPPAMMDIVCTPTPYIVGLLSRSLPQLKELPLEEVLLVNLDSGRFLQQLGDEDCILPHKLQAALEHILGRRTELACESSELPSDSSSLSIVVSETFVRFFVEMVGHYPLFMGNTEREEDSSSSSSSPTPYCLQRKAFRKAIYSRSLRRFLDVFMETQMFSGFIQEREQRKHGLKGLFETRVQEYLDSLPWIEHCGVNKFLKGLGHKMKLLSRK</sequence>
<dbReference type="Gene3D" id="3.40.50.11500">
    <property type="match status" value="1"/>
</dbReference>
<evidence type="ECO:0000256" key="1">
    <source>
        <dbReference type="ARBA" id="ARBA00022658"/>
    </source>
</evidence>
<feature type="region of interest" description="Disordered" evidence="2">
    <location>
        <begin position="498"/>
        <end position="535"/>
    </location>
</feature>
<dbReference type="InterPro" id="IPR037516">
    <property type="entry name" value="Tripartite_DENN"/>
</dbReference>
<feature type="region of interest" description="Disordered" evidence="2">
    <location>
        <begin position="262"/>
        <end position="281"/>
    </location>
</feature>
<dbReference type="FunFam" id="3.30.450.200:FF:000001">
    <property type="entry name" value="DENN domain-containing protein 2A isoform X1"/>
    <property type="match status" value="1"/>
</dbReference>
<reference evidence="4" key="1">
    <citation type="submission" date="2025-08" db="UniProtKB">
        <authorList>
            <consortium name="Ensembl"/>
        </authorList>
    </citation>
    <scope>IDENTIFICATION</scope>
</reference>
<dbReference type="FunFam" id="3.40.50.11500:FF:000004">
    <property type="entry name" value="DENN domain-containing protein 2C isoform X1"/>
    <property type="match status" value="1"/>
</dbReference>
<dbReference type="Pfam" id="PF02141">
    <property type="entry name" value="DENN"/>
    <property type="match status" value="1"/>
</dbReference>
<feature type="region of interest" description="Disordered" evidence="2">
    <location>
        <begin position="139"/>
        <end position="204"/>
    </location>
</feature>
<dbReference type="SMART" id="SM00801">
    <property type="entry name" value="dDENN"/>
    <property type="match status" value="1"/>
</dbReference>
<accession>A0A3B3RZQ9</accession>
<feature type="domain" description="UDENN" evidence="3">
    <location>
        <begin position="566"/>
        <end position="974"/>
    </location>
</feature>
<dbReference type="SMART" id="SM00799">
    <property type="entry name" value="DENN"/>
    <property type="match status" value="1"/>
</dbReference>
<keyword evidence="1" id="KW-0344">Guanine-nucleotide releasing factor</keyword>
<dbReference type="AlphaFoldDB" id="A0A3B3RZQ9"/>
<dbReference type="InterPro" id="IPR001194">
    <property type="entry name" value="cDENN_dom"/>
</dbReference>
<reference evidence="4" key="2">
    <citation type="submission" date="2025-09" db="UniProtKB">
        <authorList>
            <consortium name="Ensembl"/>
        </authorList>
    </citation>
    <scope>IDENTIFICATION</scope>
</reference>
<dbReference type="InterPro" id="IPR005113">
    <property type="entry name" value="uDENN_dom"/>
</dbReference>
<dbReference type="GO" id="GO:0005829">
    <property type="term" value="C:cytosol"/>
    <property type="evidence" value="ECO:0007669"/>
    <property type="project" value="GOC"/>
</dbReference>
<dbReference type="SMART" id="SM00800">
    <property type="entry name" value="uDENN"/>
    <property type="match status" value="1"/>
</dbReference>
<evidence type="ECO:0000313" key="4">
    <source>
        <dbReference type="Ensembl" id="ENSPKIP00000023947.1"/>
    </source>
</evidence>
<dbReference type="InterPro" id="IPR005112">
    <property type="entry name" value="dDENN_dom"/>
</dbReference>
<feature type="region of interest" description="Disordered" evidence="2">
    <location>
        <begin position="414"/>
        <end position="477"/>
    </location>
</feature>
<dbReference type="Ensembl" id="ENSPKIT00000004645.1">
    <property type="protein sequence ID" value="ENSPKIP00000023947.1"/>
    <property type="gene ID" value="ENSPKIG00000007289.1"/>
</dbReference>
<evidence type="ECO:0000259" key="3">
    <source>
        <dbReference type="PROSITE" id="PS50211"/>
    </source>
</evidence>
<dbReference type="GO" id="GO:0015629">
    <property type="term" value="C:actin cytoskeleton"/>
    <property type="evidence" value="ECO:0007669"/>
    <property type="project" value="TreeGrafter"/>
</dbReference>
<dbReference type="Proteomes" id="UP000261540">
    <property type="component" value="Unplaced"/>
</dbReference>
<keyword evidence="5" id="KW-1185">Reference proteome</keyword>
<evidence type="ECO:0000313" key="5">
    <source>
        <dbReference type="Proteomes" id="UP000261540"/>
    </source>
</evidence>
<dbReference type="PROSITE" id="PS50211">
    <property type="entry name" value="DENN"/>
    <property type="match status" value="1"/>
</dbReference>
<feature type="compositionally biased region" description="Low complexity" evidence="2">
    <location>
        <begin position="455"/>
        <end position="465"/>
    </location>
</feature>
<dbReference type="InterPro" id="IPR043153">
    <property type="entry name" value="DENN_C"/>
</dbReference>
<dbReference type="Pfam" id="PF03456">
    <property type="entry name" value="uDENN"/>
    <property type="match status" value="1"/>
</dbReference>
<dbReference type="GO" id="GO:0042147">
    <property type="term" value="P:retrograde transport, endosome to Golgi"/>
    <property type="evidence" value="ECO:0007669"/>
    <property type="project" value="TreeGrafter"/>
</dbReference>
<protein>
    <submittedName>
        <fullName evidence="4">DENN domain-containing protein 2A-like</fullName>
    </submittedName>
</protein>
<organism evidence="4 5">
    <name type="scientific">Paramormyrops kingsleyae</name>
    <dbReference type="NCBI Taxonomy" id="1676925"/>
    <lineage>
        <taxon>Eukaryota</taxon>
        <taxon>Metazoa</taxon>
        <taxon>Chordata</taxon>
        <taxon>Craniata</taxon>
        <taxon>Vertebrata</taxon>
        <taxon>Euteleostomi</taxon>
        <taxon>Actinopterygii</taxon>
        <taxon>Neopterygii</taxon>
        <taxon>Teleostei</taxon>
        <taxon>Osteoglossocephala</taxon>
        <taxon>Osteoglossomorpha</taxon>
        <taxon>Osteoglossiformes</taxon>
        <taxon>Mormyridae</taxon>
        <taxon>Paramormyrops</taxon>
    </lineage>
</organism>
<feature type="region of interest" description="Disordered" evidence="2">
    <location>
        <begin position="320"/>
        <end position="350"/>
    </location>
</feature>
<dbReference type="GeneTree" id="ENSGT00950000182931"/>
<feature type="compositionally biased region" description="Basic and acidic residues" evidence="2">
    <location>
        <begin position="147"/>
        <end position="157"/>
    </location>
</feature>
<dbReference type="InterPro" id="IPR051942">
    <property type="entry name" value="DENN_domain_containing_2"/>
</dbReference>
<feature type="compositionally biased region" description="Pro residues" evidence="2">
    <location>
        <begin position="322"/>
        <end position="332"/>
    </location>
</feature>
<dbReference type="Gene3D" id="3.30.450.200">
    <property type="match status" value="1"/>
</dbReference>
<name>A0A3B3RZQ9_9TELE</name>
<dbReference type="Pfam" id="PF03455">
    <property type="entry name" value="dDENN"/>
    <property type="match status" value="1"/>
</dbReference>
<dbReference type="GO" id="GO:0005085">
    <property type="term" value="F:guanyl-nucleotide exchange factor activity"/>
    <property type="evidence" value="ECO:0007669"/>
    <property type="project" value="UniProtKB-KW"/>
</dbReference>
<proteinExistence type="predicted"/>
<feature type="compositionally biased region" description="Basic and acidic residues" evidence="2">
    <location>
        <begin position="169"/>
        <end position="187"/>
    </location>
</feature>
<dbReference type="PANTHER" id="PTHR15288">
    <property type="entry name" value="DENN DOMAIN-CONTAINING PROTEIN 2"/>
    <property type="match status" value="1"/>
</dbReference>
<dbReference type="PANTHER" id="PTHR15288:SF3">
    <property type="entry name" value="DENN DOMAIN-CONTAINING PROTEIN 2A"/>
    <property type="match status" value="1"/>
</dbReference>
<evidence type="ECO:0000256" key="2">
    <source>
        <dbReference type="SAM" id="MobiDB-lite"/>
    </source>
</evidence>